<dbReference type="PANTHER" id="PTHR33646:SF6">
    <property type="entry name" value="TRANSMEMBRANE PROTEIN"/>
    <property type="match status" value="1"/>
</dbReference>
<evidence type="ECO:0000256" key="1">
    <source>
        <dbReference type="SAM" id="MobiDB-lite"/>
    </source>
</evidence>
<keyword evidence="2" id="KW-1133">Transmembrane helix</keyword>
<protein>
    <recommendedName>
        <fullName evidence="3">DUF6821 domain-containing protein</fullName>
    </recommendedName>
</protein>
<feature type="transmembrane region" description="Helical" evidence="2">
    <location>
        <begin position="165"/>
        <end position="184"/>
    </location>
</feature>
<feature type="region of interest" description="Disordered" evidence="1">
    <location>
        <begin position="88"/>
        <end position="138"/>
    </location>
</feature>
<feature type="compositionally biased region" description="Low complexity" evidence="1">
    <location>
        <begin position="88"/>
        <end position="106"/>
    </location>
</feature>
<feature type="region of interest" description="Disordered" evidence="1">
    <location>
        <begin position="50"/>
        <end position="71"/>
    </location>
</feature>
<evidence type="ECO:0000313" key="4">
    <source>
        <dbReference type="EMBL" id="QHN75400.1"/>
    </source>
</evidence>
<gene>
    <name evidence="4" type="ORF">DS421_19g635080</name>
</gene>
<feature type="domain" description="DUF6821" evidence="3">
    <location>
        <begin position="106"/>
        <end position="233"/>
    </location>
</feature>
<dbReference type="Proteomes" id="UP000464620">
    <property type="component" value="Chromosome B09"/>
</dbReference>
<proteinExistence type="predicted"/>
<keyword evidence="2" id="KW-0812">Transmembrane</keyword>
<dbReference type="InterPro" id="IPR049224">
    <property type="entry name" value="DUF6821"/>
</dbReference>
<feature type="compositionally biased region" description="Basic and acidic residues" evidence="1">
    <location>
        <begin position="113"/>
        <end position="123"/>
    </location>
</feature>
<organism evidence="4 5">
    <name type="scientific">Arachis hypogaea</name>
    <name type="common">Peanut</name>
    <dbReference type="NCBI Taxonomy" id="3818"/>
    <lineage>
        <taxon>Eukaryota</taxon>
        <taxon>Viridiplantae</taxon>
        <taxon>Streptophyta</taxon>
        <taxon>Embryophyta</taxon>
        <taxon>Tracheophyta</taxon>
        <taxon>Spermatophyta</taxon>
        <taxon>Magnoliopsida</taxon>
        <taxon>eudicotyledons</taxon>
        <taxon>Gunneridae</taxon>
        <taxon>Pentapetalae</taxon>
        <taxon>rosids</taxon>
        <taxon>fabids</taxon>
        <taxon>Fabales</taxon>
        <taxon>Fabaceae</taxon>
        <taxon>Papilionoideae</taxon>
        <taxon>50 kb inversion clade</taxon>
        <taxon>dalbergioids sensu lato</taxon>
        <taxon>Dalbergieae</taxon>
        <taxon>Pterocarpus clade</taxon>
        <taxon>Arachis</taxon>
    </lineage>
</organism>
<evidence type="ECO:0000313" key="5">
    <source>
        <dbReference type="Proteomes" id="UP000464620"/>
    </source>
</evidence>
<dbReference type="EMBL" id="CP031001">
    <property type="protein sequence ID" value="QHN75400.1"/>
    <property type="molecule type" value="Genomic_DNA"/>
</dbReference>
<evidence type="ECO:0000256" key="2">
    <source>
        <dbReference type="SAM" id="Phobius"/>
    </source>
</evidence>
<dbReference type="Gramene" id="arahy.Tifrunner.gnm2.ann2.Ah19g002200.1">
    <property type="protein sequence ID" value="arahy.Tifrunner.gnm2.ann2.Ah19g002200.1-CDS"/>
    <property type="gene ID" value="arahy.Tifrunner.gnm2.ann2.Ah19g002200"/>
</dbReference>
<sequence>MDPQAEAEAMEWELLHHSADVDDDNDLDLGPQLEDSALIRPNHFSIHPPTPVAVSCNSSSSSTDPNEVDRNFDDTYLADQLYPQFLLSNHSPSSASSSTLQPLPDNNDSDSDSDAKTEAHVNKEEDEEEQQGKEIAKEEEEETRVAWWKVPLEVFKYWVVRVSPIPAWSLSVAAAAAFFGLVILGRRLYKMKRKTQSLKLNVALDDKKASQLMGRVARLNEAFSVVRRVPIVRPSLPAPSVTLSIR</sequence>
<dbReference type="OrthoDB" id="1931521at2759"/>
<dbReference type="AlphaFoldDB" id="A0A6B9V297"/>
<keyword evidence="2" id="KW-0472">Membrane</keyword>
<dbReference type="Pfam" id="PF20705">
    <property type="entry name" value="DUF6821"/>
    <property type="match status" value="1"/>
</dbReference>
<dbReference type="PANTHER" id="PTHR33646">
    <property type="entry name" value="GB|AAF00631.1"/>
    <property type="match status" value="1"/>
</dbReference>
<evidence type="ECO:0000259" key="3">
    <source>
        <dbReference type="Pfam" id="PF20705"/>
    </source>
</evidence>
<accession>A0A6B9V297</accession>
<name>A0A6B9V297_ARAHY</name>
<reference evidence="4 5" key="1">
    <citation type="submission" date="2020-01" db="EMBL/GenBank/DDBJ databases">
        <title>Genome sequence of Arachis hypogaea, cultivar Shitouqi.</title>
        <authorList>
            <person name="Zhuang W."/>
            <person name="Chen H."/>
            <person name="Varshney R."/>
            <person name="Wang D."/>
            <person name="Ming R."/>
        </authorList>
    </citation>
    <scope>NUCLEOTIDE SEQUENCE [LARGE SCALE GENOMIC DNA]</scope>
    <source>
        <tissue evidence="4">Young leaf</tissue>
    </source>
</reference>
<dbReference type="InterPro" id="IPR045883">
    <property type="entry name" value="At4g13530-like"/>
</dbReference>